<evidence type="ECO:0000313" key="2">
    <source>
        <dbReference type="Proteomes" id="UP000014139"/>
    </source>
</evidence>
<organism evidence="1 2">
    <name type="scientific">Amycolatopsis vancoresmycina DSM 44592</name>
    <dbReference type="NCBI Taxonomy" id="1292037"/>
    <lineage>
        <taxon>Bacteria</taxon>
        <taxon>Bacillati</taxon>
        <taxon>Actinomycetota</taxon>
        <taxon>Actinomycetes</taxon>
        <taxon>Pseudonocardiales</taxon>
        <taxon>Pseudonocardiaceae</taxon>
        <taxon>Amycolatopsis</taxon>
    </lineage>
</organism>
<keyword evidence="1" id="KW-0378">Hydrolase</keyword>
<evidence type="ECO:0000313" key="1">
    <source>
        <dbReference type="EMBL" id="EOD69877.1"/>
    </source>
</evidence>
<comment type="caution">
    <text evidence="1">The sequence shown here is derived from an EMBL/GenBank/DDBJ whole genome shotgun (WGS) entry which is preliminary data.</text>
</comment>
<dbReference type="GO" id="GO:0016787">
    <property type="term" value="F:hydrolase activity"/>
    <property type="evidence" value="ECO:0007669"/>
    <property type="project" value="UniProtKB-KW"/>
</dbReference>
<dbReference type="PANTHER" id="PTHR42976">
    <property type="entry name" value="BIFUNCTIONAL CHITINASE/LYSOZYME-RELATED"/>
    <property type="match status" value="1"/>
</dbReference>
<dbReference type="InterPro" id="IPR052750">
    <property type="entry name" value="GH18_Chitinase"/>
</dbReference>
<dbReference type="InterPro" id="IPR017853">
    <property type="entry name" value="GH"/>
</dbReference>
<proteinExistence type="predicted"/>
<dbReference type="Proteomes" id="UP000014139">
    <property type="component" value="Unassembled WGS sequence"/>
</dbReference>
<dbReference type="PATRIC" id="fig|1292037.4.peg.763"/>
<name>R1GF14_9PSEU</name>
<keyword evidence="2" id="KW-1185">Reference proteome</keyword>
<accession>R1GF14</accession>
<sequence length="337" mass="34835">MGTAVPAAALVVVEVPMRLRSFLSVLGGLALLATGLATPAGAAAGSPIPVGPYVDMGAWPTPSLSAMSAASGVKGFTLAFVNSYGCKASWFGAYDPRTAWQKEEIAKIRNAGGDVKISFGGASGIELAQACSTAAQVAAEYDAVVKAYGLKYADFDIEGAAVADPASIARRSQALKTLQNNNPGLKISLTLPVLPNGLTADGLNVVTAAKNAGVNLDLVNIMAMDYYQGAGDQGAKAISAAKATQAQLKSLYGLSDAAAWKKVGVTPMIGVNDSQNEIFYQKDAKALVAFAKTVHLGMLSFWEQGRDANACTGALYKCTNVPQSKYEFAKIFAGYTG</sequence>
<dbReference type="PANTHER" id="PTHR42976:SF1">
    <property type="entry name" value="GH18 DOMAIN-CONTAINING PROTEIN-RELATED"/>
    <property type="match status" value="1"/>
</dbReference>
<dbReference type="SUPFAM" id="SSF51445">
    <property type="entry name" value="(Trans)glycosidases"/>
    <property type="match status" value="1"/>
</dbReference>
<dbReference type="Gene3D" id="3.20.20.80">
    <property type="entry name" value="Glycosidases"/>
    <property type="match status" value="1"/>
</dbReference>
<gene>
    <name evidence="1" type="ORF">H480_03892</name>
</gene>
<dbReference type="eggNOG" id="COG3469">
    <property type="taxonomic scope" value="Bacteria"/>
</dbReference>
<dbReference type="CDD" id="cd06543">
    <property type="entry name" value="GH18_PF-ChiA-like"/>
    <property type="match status" value="1"/>
</dbReference>
<dbReference type="AlphaFoldDB" id="R1GF14"/>
<reference evidence="1 2" key="1">
    <citation type="submission" date="2013-02" db="EMBL/GenBank/DDBJ databases">
        <title>Draft genome sequence of Amycolatopsis vancoresmycina strain DSM 44592T.</title>
        <authorList>
            <person name="Kumar S."/>
            <person name="Kaur N."/>
            <person name="Kaur C."/>
            <person name="Raghava G.P.S."/>
            <person name="Mayilraj S."/>
        </authorList>
    </citation>
    <scope>NUCLEOTIDE SEQUENCE [LARGE SCALE GENOMIC DNA]</scope>
    <source>
        <strain evidence="1 2">DSM 44592</strain>
    </source>
</reference>
<protein>
    <submittedName>
        <fullName evidence="1">Sugar hydrolase</fullName>
    </submittedName>
</protein>
<dbReference type="EMBL" id="AOUO01000037">
    <property type="protein sequence ID" value="EOD69877.1"/>
    <property type="molecule type" value="Genomic_DNA"/>
</dbReference>